<organism evidence="2 3">
    <name type="scientific">Olpidium bornovanus</name>
    <dbReference type="NCBI Taxonomy" id="278681"/>
    <lineage>
        <taxon>Eukaryota</taxon>
        <taxon>Fungi</taxon>
        <taxon>Fungi incertae sedis</taxon>
        <taxon>Olpidiomycota</taxon>
        <taxon>Olpidiomycotina</taxon>
        <taxon>Olpidiomycetes</taxon>
        <taxon>Olpidiales</taxon>
        <taxon>Olpidiaceae</taxon>
        <taxon>Olpidium</taxon>
    </lineage>
</organism>
<name>A0A8H8DM08_9FUNG</name>
<reference evidence="2 3" key="1">
    <citation type="journal article" name="Sci. Rep.">
        <title>Genome-scale phylogenetic analyses confirm Olpidium as the closest living zoosporic fungus to the non-flagellated, terrestrial fungi.</title>
        <authorList>
            <person name="Chang Y."/>
            <person name="Rochon D."/>
            <person name="Sekimoto S."/>
            <person name="Wang Y."/>
            <person name="Chovatia M."/>
            <person name="Sandor L."/>
            <person name="Salamov A."/>
            <person name="Grigoriev I.V."/>
            <person name="Stajich J.E."/>
            <person name="Spatafora J.W."/>
        </authorList>
    </citation>
    <scope>NUCLEOTIDE SEQUENCE [LARGE SCALE GENOMIC DNA]</scope>
    <source>
        <strain evidence="2">S191</strain>
    </source>
</reference>
<feature type="compositionally biased region" description="Low complexity" evidence="1">
    <location>
        <begin position="58"/>
        <end position="67"/>
    </location>
</feature>
<feature type="region of interest" description="Disordered" evidence="1">
    <location>
        <begin position="35"/>
        <end position="68"/>
    </location>
</feature>
<proteinExistence type="predicted"/>
<dbReference type="Proteomes" id="UP000673691">
    <property type="component" value="Unassembled WGS sequence"/>
</dbReference>
<gene>
    <name evidence="2" type="ORF">BJ554DRAFT_6929</name>
</gene>
<accession>A0A8H8DM08</accession>
<evidence type="ECO:0000313" key="3">
    <source>
        <dbReference type="Proteomes" id="UP000673691"/>
    </source>
</evidence>
<evidence type="ECO:0000313" key="2">
    <source>
        <dbReference type="EMBL" id="KAG5463494.1"/>
    </source>
</evidence>
<comment type="caution">
    <text evidence="2">The sequence shown here is derived from an EMBL/GenBank/DDBJ whole genome shotgun (WGS) entry which is preliminary data.</text>
</comment>
<protein>
    <submittedName>
        <fullName evidence="2">Uncharacterized protein</fullName>
    </submittedName>
</protein>
<keyword evidence="3" id="KW-1185">Reference proteome</keyword>
<dbReference type="AlphaFoldDB" id="A0A8H8DM08"/>
<feature type="compositionally biased region" description="Pro residues" evidence="1">
    <location>
        <begin position="44"/>
        <end position="57"/>
    </location>
</feature>
<sequence length="84" mass="8836">MTHPPAHIGRCALSSRKRDDLTVSLLKGTSIMVRPQPSAASPSFPVPIPSRPIPVPSHPRGVAARAPGRARCRARGFLAGPLSP</sequence>
<dbReference type="EMBL" id="JAEFCI010000504">
    <property type="protein sequence ID" value="KAG5463494.1"/>
    <property type="molecule type" value="Genomic_DNA"/>
</dbReference>
<evidence type="ECO:0000256" key="1">
    <source>
        <dbReference type="SAM" id="MobiDB-lite"/>
    </source>
</evidence>